<evidence type="ECO:0000256" key="3">
    <source>
        <dbReference type="PROSITE-ProRule" id="PRU00339"/>
    </source>
</evidence>
<dbReference type="InterPro" id="IPR011990">
    <property type="entry name" value="TPR-like_helical_dom_sf"/>
</dbReference>
<keyword evidence="3" id="KW-0802">TPR repeat</keyword>
<keyword evidence="4" id="KW-0449">Lipoprotein</keyword>
<accession>A0ABP9N6B7</accession>
<comment type="caution">
    <text evidence="4">The sequence shown here is derived from an EMBL/GenBank/DDBJ whole genome shotgun (WGS) entry which is preliminary data.</text>
</comment>
<keyword evidence="1 2" id="KW-1003">Cell membrane</keyword>
<sequence length="287" mass="33854">MKHFGLKTLWLLFFTMFLSSYISGCTIKEPLLAVPEQVSYEDEVKLAQISQQLYSKDIDDEARMQLFYQRGVLYDALGFKAFAQSDFTQLLNFNIAIPDVYNYLGIYAMQEGDYNAAFMAFNTTLELEPDYEFTYINRAIALYRNERYEAAQADAIQFYNYAPNEPIRLLWVYLIEEKLDKHKAHTALHERYNQLEDKTVWGSDIIAFYLGKISEDRLMINLQQGVETNKELAQRLCETYFYLGKYYQSKSNNKRADMLFKYALANNVYNYLEHQQALFEINQLNKK</sequence>
<protein>
    <recommendedName>
        <fullName evidence="2">Lipoprotein NlpI</fullName>
    </recommendedName>
</protein>
<dbReference type="RefSeq" id="WP_345489866.1">
    <property type="nucleotide sequence ID" value="NZ_BAABHY010000001.1"/>
</dbReference>
<dbReference type="NCBIfam" id="NF008391">
    <property type="entry name" value="PRK11189.1"/>
    <property type="match status" value="1"/>
</dbReference>
<dbReference type="Proteomes" id="UP001500171">
    <property type="component" value="Unassembled WGS sequence"/>
</dbReference>
<dbReference type="InterPro" id="IPR019734">
    <property type="entry name" value="TPR_rpt"/>
</dbReference>
<dbReference type="PIRSF" id="PIRSF004654">
    <property type="entry name" value="NlpI"/>
    <property type="match status" value="1"/>
</dbReference>
<keyword evidence="2" id="KW-0472">Membrane</keyword>
<reference evidence="5" key="1">
    <citation type="journal article" date="2019" name="Int. J. Syst. Evol. Microbiol.">
        <title>The Global Catalogue of Microorganisms (GCM) 10K type strain sequencing project: providing services to taxonomists for standard genome sequencing and annotation.</title>
        <authorList>
            <consortium name="The Broad Institute Genomics Platform"/>
            <consortium name="The Broad Institute Genome Sequencing Center for Infectious Disease"/>
            <person name="Wu L."/>
            <person name="Ma J."/>
        </authorList>
    </citation>
    <scope>NUCLEOTIDE SEQUENCE [LARGE SCALE GENOMIC DNA]</scope>
    <source>
        <strain evidence="5">JCM 18050</strain>
    </source>
</reference>
<dbReference type="InterPro" id="IPR023605">
    <property type="entry name" value="Lipoprotein_NlpI"/>
</dbReference>
<evidence type="ECO:0000256" key="1">
    <source>
        <dbReference type="ARBA" id="ARBA00022475"/>
    </source>
</evidence>
<comment type="function">
    <text evidence="2">May be involved in cell division.</text>
</comment>
<comment type="subunit">
    <text evidence="2">Homodimer.</text>
</comment>
<dbReference type="PROSITE" id="PS50005">
    <property type="entry name" value="TPR"/>
    <property type="match status" value="1"/>
</dbReference>
<name>A0ABP9N6B7_9GAMM</name>
<dbReference type="Gene3D" id="1.25.40.10">
    <property type="entry name" value="Tetratricopeptide repeat domain"/>
    <property type="match status" value="1"/>
</dbReference>
<evidence type="ECO:0000313" key="4">
    <source>
        <dbReference type="EMBL" id="GAA5109078.1"/>
    </source>
</evidence>
<organism evidence="4 5">
    <name type="scientific">Orbus sasakiae</name>
    <dbReference type="NCBI Taxonomy" id="1078475"/>
    <lineage>
        <taxon>Bacteria</taxon>
        <taxon>Pseudomonadati</taxon>
        <taxon>Pseudomonadota</taxon>
        <taxon>Gammaproteobacteria</taxon>
        <taxon>Orbales</taxon>
        <taxon>Orbaceae</taxon>
        <taxon>Orbus</taxon>
    </lineage>
</organism>
<dbReference type="EMBL" id="BAABHY010000001">
    <property type="protein sequence ID" value="GAA5109078.1"/>
    <property type="molecule type" value="Genomic_DNA"/>
</dbReference>
<comment type="subcellular location">
    <subcellularLocation>
        <location evidence="2">Cell membrane</location>
    </subcellularLocation>
</comment>
<dbReference type="SUPFAM" id="SSF48452">
    <property type="entry name" value="TPR-like"/>
    <property type="match status" value="1"/>
</dbReference>
<feature type="repeat" description="TPR" evidence="3">
    <location>
        <begin position="98"/>
        <end position="131"/>
    </location>
</feature>
<evidence type="ECO:0000256" key="2">
    <source>
        <dbReference type="PIRNR" id="PIRNR004654"/>
    </source>
</evidence>
<gene>
    <name evidence="4" type="primary">nlpI</name>
    <name evidence="4" type="ORF">GCM10023211_12030</name>
</gene>
<proteinExistence type="predicted"/>
<keyword evidence="5" id="KW-1185">Reference proteome</keyword>
<evidence type="ECO:0000313" key="5">
    <source>
        <dbReference type="Proteomes" id="UP001500171"/>
    </source>
</evidence>
<dbReference type="SMART" id="SM00028">
    <property type="entry name" value="TPR"/>
    <property type="match status" value="3"/>
</dbReference>